<gene>
    <name evidence="2" type="ORF">ABFZ84_02465</name>
</gene>
<dbReference type="Proteomes" id="UP001560685">
    <property type="component" value="Unassembled WGS sequence"/>
</dbReference>
<proteinExistence type="predicted"/>
<keyword evidence="2" id="KW-0378">Hydrolase</keyword>
<keyword evidence="3" id="KW-1185">Reference proteome</keyword>
<keyword evidence="2" id="KW-0326">Glycosidase</keyword>
<accession>A0ABV3Z2Y7</accession>
<comment type="caution">
    <text evidence="2">The sequence shown here is derived from an EMBL/GenBank/DDBJ whole genome shotgun (WGS) entry which is preliminary data.</text>
</comment>
<dbReference type="GO" id="GO:0016798">
    <property type="term" value="F:hydrolase activity, acting on glycosyl bonds"/>
    <property type="evidence" value="ECO:0007669"/>
    <property type="project" value="UniProtKB-KW"/>
</dbReference>
<name>A0ABV3Z2Y7_9PROT</name>
<reference evidence="2 3" key="1">
    <citation type="submission" date="2024-05" db="EMBL/GenBank/DDBJ databases">
        <title>Three bacterial strains, DH-69, EH-24, and ECK-19 isolated from coastal sediments.</title>
        <authorList>
            <person name="Ye Y.-Q."/>
            <person name="Du Z.-J."/>
        </authorList>
    </citation>
    <scope>NUCLEOTIDE SEQUENCE [LARGE SCALE GENOMIC DNA]</scope>
    <source>
        <strain evidence="2 3">ECK-19</strain>
    </source>
</reference>
<dbReference type="RefSeq" id="WP_369312324.1">
    <property type="nucleotide sequence ID" value="NZ_JBEHZE010000001.1"/>
</dbReference>
<protein>
    <submittedName>
        <fullName evidence="2">Phosphodiester glycosidase family protein</fullName>
    </submittedName>
</protein>
<dbReference type="EMBL" id="JBEHZE010000001">
    <property type="protein sequence ID" value="MEX6632399.1"/>
    <property type="molecule type" value="Genomic_DNA"/>
</dbReference>
<organism evidence="2 3">
    <name type="scientific">Hyphococcus lacteus</name>
    <dbReference type="NCBI Taxonomy" id="3143536"/>
    <lineage>
        <taxon>Bacteria</taxon>
        <taxon>Pseudomonadati</taxon>
        <taxon>Pseudomonadota</taxon>
        <taxon>Alphaproteobacteria</taxon>
        <taxon>Parvularculales</taxon>
        <taxon>Parvularculaceae</taxon>
        <taxon>Hyphococcus</taxon>
    </lineage>
</organism>
<dbReference type="Pfam" id="PF09992">
    <property type="entry name" value="NAGPA"/>
    <property type="match status" value="1"/>
</dbReference>
<dbReference type="InterPro" id="IPR018711">
    <property type="entry name" value="NAGPA"/>
</dbReference>
<evidence type="ECO:0000313" key="2">
    <source>
        <dbReference type="EMBL" id="MEX6632399.1"/>
    </source>
</evidence>
<sequence>MKKIFDNYARTRVGARRVSSHIIRMRLILLCVFFVSPSIAAQNGCVGQTVDETNYIVCRFEPSKHDLRLFLNNASGAPFGHFNALAEHLAADEELLVFAMNAGMYHEDRSPVGQFIERGETVKPLNTNDGLGNFHMKPNGVFWIKGDRVGVTRDGKEGADYATQSGPMLVIDDEIHPRFLPKSTSLKRRNGVGVTTSGMVIFVLADTPVRFYDFALFFRDVLQTPNALYLDGTISRVYAPALGRNDPGAAMGPIIGVVAPIAEGVQ</sequence>
<feature type="domain" description="Phosphodiester glycosidase" evidence="1">
    <location>
        <begin position="97"/>
        <end position="247"/>
    </location>
</feature>
<evidence type="ECO:0000259" key="1">
    <source>
        <dbReference type="Pfam" id="PF09992"/>
    </source>
</evidence>
<evidence type="ECO:0000313" key="3">
    <source>
        <dbReference type="Proteomes" id="UP001560685"/>
    </source>
</evidence>